<evidence type="ECO:0000259" key="3">
    <source>
        <dbReference type="Pfam" id="PF16344"/>
    </source>
</evidence>
<reference evidence="4 5" key="1">
    <citation type="submission" date="2018-06" db="EMBL/GenBank/DDBJ databases">
        <title>Spirosoma sp. HMF3257 Genome sequencing and assembly.</title>
        <authorList>
            <person name="Kang H."/>
            <person name="Cha I."/>
            <person name="Kim H."/>
            <person name="Kang J."/>
            <person name="Joh K."/>
        </authorList>
    </citation>
    <scope>NUCLEOTIDE SEQUENCE [LARGE SCALE GENOMIC DNA]</scope>
    <source>
        <strain evidence="4 5">HMF3257</strain>
    </source>
</reference>
<evidence type="ECO:0000256" key="1">
    <source>
        <dbReference type="SAM" id="Phobius"/>
    </source>
</evidence>
<dbReference type="Gene3D" id="3.55.50.30">
    <property type="match status" value="1"/>
</dbReference>
<evidence type="ECO:0000313" key="5">
    <source>
        <dbReference type="Proteomes" id="UP000249016"/>
    </source>
</evidence>
<dbReference type="AlphaFoldDB" id="A0A327NH05"/>
<dbReference type="RefSeq" id="WP_111340458.1">
    <property type="nucleotide sequence ID" value="NZ_QLII01000001.1"/>
</dbReference>
<proteinExistence type="predicted"/>
<dbReference type="Pfam" id="PF16344">
    <property type="entry name" value="FecR_C"/>
    <property type="match status" value="1"/>
</dbReference>
<feature type="domain" description="Protein FecR C-terminal" evidence="3">
    <location>
        <begin position="284"/>
        <end position="351"/>
    </location>
</feature>
<dbReference type="PANTHER" id="PTHR30273:SF2">
    <property type="entry name" value="PROTEIN FECR"/>
    <property type="match status" value="1"/>
</dbReference>
<dbReference type="PIRSF" id="PIRSF018266">
    <property type="entry name" value="FecR"/>
    <property type="match status" value="1"/>
</dbReference>
<keyword evidence="5" id="KW-1185">Reference proteome</keyword>
<feature type="domain" description="FecR protein" evidence="2">
    <location>
        <begin position="142"/>
        <end position="229"/>
    </location>
</feature>
<dbReference type="PANTHER" id="PTHR30273">
    <property type="entry name" value="PERIPLASMIC SIGNAL SENSOR AND SIGMA FACTOR ACTIVATOR FECR-RELATED"/>
    <property type="match status" value="1"/>
</dbReference>
<accession>A0A327NH05</accession>
<evidence type="ECO:0000313" key="4">
    <source>
        <dbReference type="EMBL" id="RAI73579.1"/>
    </source>
</evidence>
<name>A0A327NH05_9BACT</name>
<dbReference type="Pfam" id="PF04773">
    <property type="entry name" value="FecR"/>
    <property type="match status" value="1"/>
</dbReference>
<dbReference type="Gene3D" id="2.60.120.1440">
    <property type="match status" value="1"/>
</dbReference>
<gene>
    <name evidence="4" type="ORF">HMF3257_02540</name>
</gene>
<sequence>MYQNYTTDDFLQDTAFRKWVLQGTPSDDAFWADILRNFPHQRDTIQQAREFLLTLHEQVEADFPSEQQVDLLYKRIVENAHEAPVRPLYSWSSWWVAASVSLLIVLSGWWFTQKNIVRIAKSDSTGMLDSRLFEQVVNTSAAVLIVNLPDGSQASLEPRSQLHYRKAFADTIREVFLVGEAFFEVQKNPAKPFLVRANAITTRVLGTSFRVSAYDQDQQIKVMVKTGRVAVFSTQSRKYTDPEQDGLILTPNQQADFTKTDAHFTRTLVDKPIPIIPQTELQQFSFRNAPLPEILQAIEKTYGVELIFDEQQLSNCRLTTSLENENLFEKMDVLCEAIGATYKLVDAQIIIKSKGCD</sequence>
<dbReference type="InterPro" id="IPR006860">
    <property type="entry name" value="FecR"/>
</dbReference>
<dbReference type="InterPro" id="IPR032508">
    <property type="entry name" value="FecR_C"/>
</dbReference>
<keyword evidence="1" id="KW-0472">Membrane</keyword>
<feature type="transmembrane region" description="Helical" evidence="1">
    <location>
        <begin position="94"/>
        <end position="112"/>
    </location>
</feature>
<dbReference type="Proteomes" id="UP000249016">
    <property type="component" value="Unassembled WGS sequence"/>
</dbReference>
<dbReference type="OrthoDB" id="645173at2"/>
<organism evidence="4 5">
    <name type="scientific">Spirosoma telluris</name>
    <dbReference type="NCBI Taxonomy" id="2183553"/>
    <lineage>
        <taxon>Bacteria</taxon>
        <taxon>Pseudomonadati</taxon>
        <taxon>Bacteroidota</taxon>
        <taxon>Cytophagia</taxon>
        <taxon>Cytophagales</taxon>
        <taxon>Cytophagaceae</taxon>
        <taxon>Spirosoma</taxon>
    </lineage>
</organism>
<keyword evidence="1" id="KW-1133">Transmembrane helix</keyword>
<dbReference type="InterPro" id="IPR012373">
    <property type="entry name" value="Ferrdict_sens_TM"/>
</dbReference>
<dbReference type="GO" id="GO:0016989">
    <property type="term" value="F:sigma factor antagonist activity"/>
    <property type="evidence" value="ECO:0007669"/>
    <property type="project" value="TreeGrafter"/>
</dbReference>
<protein>
    <submittedName>
        <fullName evidence="4">FecR family protein</fullName>
    </submittedName>
</protein>
<comment type="caution">
    <text evidence="4">The sequence shown here is derived from an EMBL/GenBank/DDBJ whole genome shotgun (WGS) entry which is preliminary data.</text>
</comment>
<evidence type="ECO:0000259" key="2">
    <source>
        <dbReference type="Pfam" id="PF04773"/>
    </source>
</evidence>
<dbReference type="EMBL" id="QLII01000001">
    <property type="protein sequence ID" value="RAI73579.1"/>
    <property type="molecule type" value="Genomic_DNA"/>
</dbReference>
<keyword evidence="1" id="KW-0812">Transmembrane</keyword>